<name>A0A1R2BKL1_9CILI</name>
<protein>
    <recommendedName>
        <fullName evidence="5">PKD/REJ-like domain-containing protein</fullName>
    </recommendedName>
</protein>
<evidence type="ECO:0000313" key="4">
    <source>
        <dbReference type="Proteomes" id="UP000187209"/>
    </source>
</evidence>
<evidence type="ECO:0000256" key="2">
    <source>
        <dbReference type="SAM" id="Phobius"/>
    </source>
</evidence>
<evidence type="ECO:0000256" key="1">
    <source>
        <dbReference type="SAM" id="MobiDB-lite"/>
    </source>
</evidence>
<feature type="transmembrane region" description="Helical" evidence="2">
    <location>
        <begin position="1231"/>
        <end position="1254"/>
    </location>
</feature>
<gene>
    <name evidence="3" type="ORF">SteCoe_23132</name>
</gene>
<accession>A0A1R2BKL1</accession>
<feature type="region of interest" description="Disordered" evidence="1">
    <location>
        <begin position="1432"/>
        <end position="1451"/>
    </location>
</feature>
<feature type="transmembrane region" description="Helical" evidence="2">
    <location>
        <begin position="1351"/>
        <end position="1371"/>
    </location>
</feature>
<keyword evidence="4" id="KW-1185">Reference proteome</keyword>
<keyword evidence="2" id="KW-1133">Transmembrane helix</keyword>
<dbReference type="EMBL" id="MPUH01000582">
    <property type="protein sequence ID" value="OMJ77307.1"/>
    <property type="molecule type" value="Genomic_DNA"/>
</dbReference>
<feature type="transmembrane region" description="Helical" evidence="2">
    <location>
        <begin position="1286"/>
        <end position="1305"/>
    </location>
</feature>
<proteinExistence type="predicted"/>
<evidence type="ECO:0008006" key="5">
    <source>
        <dbReference type="Google" id="ProtNLM"/>
    </source>
</evidence>
<sequence length="1451" mass="165979">MLTDSFKVKIFAIPYFISLPKNPSEVLDFYITLSRDEDLISLYKRLPLTINVYINSENKETMISNVTKNGIAFFKLNNIENLAKSVIKIEGDFVFTYFIPIYIREYLDIEMISEIPMSSENQIKVKIGVYKDQELTMKITVDICNILLRLEPQGDLSDWTCIVKNDGYMYVTNLYVLSPGKFKLIAYNDEFYYNSSTPMFTIFFINKVFEITLSTESTKILLDQFFIVQVEIFKKNKEVYTDQAIIYLNCSEFICNGETAKENTNGKASFNISINTIGEIDIKAYTDNDSFAQHKNILSVNILDPLCSDLDESNNCTKCTENAQNIEDICKCGEFSKPSIDKTKCECYSSYLSYDNSCKACKNYIVNEDISSYYTENYKGIIVHFLKIPILSKIPCINYFSFPHIDISDFTCHQVDDSTFSIQSNNYIPQIKTAIILTKNLESKEAICSFPDEPVQFIPECIYPLPTPFINFVYPSSISLPCSNSKIYFSTLITDPDYVYSWNVTVSPRNFDLENYLFMQNTSEIYIEKKFLSQGSLEIELKVMSIMFNTFTIESVIIEITDESRIQVDFNTGDEIYIKSEDGLSVRAQVSDRCGLAGPVFYSWGLISPNSTETGIFYSGLTTETLRINEGYLKPGKTYVFEVKVQAGSKIATSKRLTIYCLYDELSLKLSRLNSTVGLDYDFEVAAEAKDIDDVNADIKIEWSCSEFSSLCIGNGGKILFNIYTGALLIIPKEKLRNGAIYTLNCTASTPQKSKSIIISITINSSVSGLLEIFAPESSTISQSPLTLYSILTSSIQSSIIWSSFNKFPLIVSSFENKSYLKILPEFLEPGKTYQVSACVNSSNLISSIFISRKKLPECINFTAKFLNEKWSLEAQNCSSENGSLLYQYGFSYENDTIWVTENLYKNSVSLFGKTGALQAVVQVCDKYGCVLYYADLPQRNRKLFEEFDFDQELSLADSIPDTLIFYFENTKSSLFPTIFSAFIDYYTQGVSTKSEFLTFIACFEVLMKNYMFLTTDQTENALFILINAITSAGISLDNSTVYTIIKAIAQIVNKAKVTTFIDILLKLNQYNLFDMFPGDKNFFSQDIILYNLRVYNTSKIRVYEENLIIDVDAKLDENYVYDFYFAKFELADLCLIVSSKLQIIGKYNDYRNTEIFQRLDGYMKSVTVSFKQEKHFGDENFKCFSYDNTLWNSSKCNVNVDRNGKIKLAYQKTSDIKIKWYPIYGCKESIYIPIILMILTPLCCFLAIIFLIYDWKSPNETLNFLQIISLASLVIKQPYSKRAFTVLHLLGIFCCAICFIESFNQLFIFKIEIQSISIFPSLATLLIINLFAIFSLYIKLQLFMIRLWRIIGFTLILFIIIGTITVSCILSDGMCEDKQKKWILVSVILFTFHTMIIESFYGGIVQIFTQNVVNKKRNVDDTAERVVLDQPNEKDACKSLEEEKTEEKRG</sequence>
<evidence type="ECO:0000313" key="3">
    <source>
        <dbReference type="EMBL" id="OMJ77307.1"/>
    </source>
</evidence>
<keyword evidence="2" id="KW-0472">Membrane</keyword>
<feature type="transmembrane region" description="Helical" evidence="2">
    <location>
        <begin position="1317"/>
        <end position="1339"/>
    </location>
</feature>
<organism evidence="3 4">
    <name type="scientific">Stentor coeruleus</name>
    <dbReference type="NCBI Taxonomy" id="5963"/>
    <lineage>
        <taxon>Eukaryota</taxon>
        <taxon>Sar</taxon>
        <taxon>Alveolata</taxon>
        <taxon>Ciliophora</taxon>
        <taxon>Postciliodesmatophora</taxon>
        <taxon>Heterotrichea</taxon>
        <taxon>Heterotrichida</taxon>
        <taxon>Stentoridae</taxon>
        <taxon>Stentor</taxon>
    </lineage>
</organism>
<feature type="transmembrane region" description="Helical" evidence="2">
    <location>
        <begin position="1383"/>
        <end position="1409"/>
    </location>
</feature>
<dbReference type="Proteomes" id="UP000187209">
    <property type="component" value="Unassembled WGS sequence"/>
</dbReference>
<dbReference type="OrthoDB" id="409374at2759"/>
<keyword evidence="2" id="KW-0812">Transmembrane</keyword>
<comment type="caution">
    <text evidence="3">The sequence shown here is derived from an EMBL/GenBank/DDBJ whole genome shotgun (WGS) entry which is preliminary data.</text>
</comment>
<reference evidence="3 4" key="1">
    <citation type="submission" date="2016-11" db="EMBL/GenBank/DDBJ databases">
        <title>The macronuclear genome of Stentor coeruleus: a giant cell with tiny introns.</title>
        <authorList>
            <person name="Slabodnick M."/>
            <person name="Ruby J.G."/>
            <person name="Reiff S.B."/>
            <person name="Swart E.C."/>
            <person name="Gosai S."/>
            <person name="Prabakaran S."/>
            <person name="Witkowska E."/>
            <person name="Larue G.E."/>
            <person name="Fisher S."/>
            <person name="Freeman R.M."/>
            <person name="Gunawardena J."/>
            <person name="Chu W."/>
            <person name="Stover N.A."/>
            <person name="Gregory B.D."/>
            <person name="Nowacki M."/>
            <person name="Derisi J."/>
            <person name="Roy S.W."/>
            <person name="Marshall W.F."/>
            <person name="Sood P."/>
        </authorList>
    </citation>
    <scope>NUCLEOTIDE SEQUENCE [LARGE SCALE GENOMIC DNA]</scope>
    <source>
        <strain evidence="3">WM001</strain>
    </source>
</reference>